<dbReference type="GO" id="GO:0003994">
    <property type="term" value="F:aconitate hydratase activity"/>
    <property type="evidence" value="ECO:0007669"/>
    <property type="project" value="UniProtKB-EC"/>
</dbReference>
<dbReference type="GO" id="GO:0005829">
    <property type="term" value="C:cytosol"/>
    <property type="evidence" value="ECO:0007669"/>
    <property type="project" value="TreeGrafter"/>
</dbReference>
<dbReference type="Proteomes" id="UP000031671">
    <property type="component" value="Unassembled WGS sequence"/>
</dbReference>
<dbReference type="EC" id="4.2.1.3" evidence="2"/>
<gene>
    <name evidence="2" type="ORF">JCM19231_3008</name>
</gene>
<reference evidence="2 3" key="1">
    <citation type="submission" date="2015-01" db="EMBL/GenBank/DDBJ databases">
        <title>Vibrio sp. C1 JCM 19231 whole genome shotgun sequence.</title>
        <authorList>
            <person name="Sawabe T."/>
            <person name="Meirelles P."/>
            <person name="Feng G."/>
            <person name="Sayaka M."/>
            <person name="Hattori M."/>
            <person name="Ohkuma M."/>
        </authorList>
    </citation>
    <scope>NUCLEOTIDE SEQUENCE [LARGE SCALE GENOMIC DNA]</scope>
    <source>
        <strain evidence="3">JCM 19231</strain>
    </source>
</reference>
<dbReference type="SUPFAM" id="SSF53732">
    <property type="entry name" value="Aconitase iron-sulfur domain"/>
    <property type="match status" value="1"/>
</dbReference>
<accession>A0A0B8NZQ4</accession>
<dbReference type="InterPro" id="IPR015932">
    <property type="entry name" value="Aconitase_dom2"/>
</dbReference>
<dbReference type="PANTHER" id="PTHR43160">
    <property type="entry name" value="ACONITATE HYDRATASE B"/>
    <property type="match status" value="1"/>
</dbReference>
<proteinExistence type="predicted"/>
<reference evidence="2 3" key="2">
    <citation type="submission" date="2015-01" db="EMBL/GenBank/DDBJ databases">
        <authorList>
            <consortium name="NBRP consortium"/>
            <person name="Sawabe T."/>
            <person name="Meirelles P."/>
            <person name="Feng G."/>
            <person name="Sayaka M."/>
            <person name="Hattori M."/>
            <person name="Ohkuma M."/>
        </authorList>
    </citation>
    <scope>NUCLEOTIDE SEQUENCE [LARGE SCALE GENOMIC DNA]</scope>
    <source>
        <strain evidence="3">JCM 19231</strain>
    </source>
</reference>
<dbReference type="EMBL" id="BBRZ01000031">
    <property type="protein sequence ID" value="GAM56508.1"/>
    <property type="molecule type" value="Genomic_DNA"/>
</dbReference>
<evidence type="ECO:0000256" key="1">
    <source>
        <dbReference type="ARBA" id="ARBA00023004"/>
    </source>
</evidence>
<dbReference type="InterPro" id="IPR015931">
    <property type="entry name" value="Acnase/IPM_dHydase_lsu_aba_1/3"/>
</dbReference>
<dbReference type="EC" id="4.2.1.99" evidence="2"/>
<dbReference type="Gene3D" id="3.40.1060.10">
    <property type="entry name" value="Aconitase, Domain 2"/>
    <property type="match status" value="1"/>
</dbReference>
<comment type="caution">
    <text evidence="2">The sequence shown here is derived from an EMBL/GenBank/DDBJ whole genome shotgun (WGS) entry which is preliminary data.</text>
</comment>
<protein>
    <submittedName>
        <fullName evidence="2">Aconitate hydratase 2</fullName>
        <ecNumber evidence="2">4.2.1.3</ecNumber>
        <ecNumber evidence="2">4.2.1.99</ecNumber>
    </submittedName>
</protein>
<evidence type="ECO:0000313" key="2">
    <source>
        <dbReference type="EMBL" id="GAM56508.1"/>
    </source>
</evidence>
<keyword evidence="2" id="KW-0456">Lyase</keyword>
<keyword evidence="3" id="KW-1185">Reference proteome</keyword>
<dbReference type="GO" id="GO:0047456">
    <property type="term" value="F:2-methylisocitrate dehydratase activity"/>
    <property type="evidence" value="ECO:0007669"/>
    <property type="project" value="UniProtKB-EC"/>
</dbReference>
<keyword evidence="1" id="KW-0408">Iron</keyword>
<dbReference type="GO" id="GO:0006099">
    <property type="term" value="P:tricarboxylic acid cycle"/>
    <property type="evidence" value="ECO:0007669"/>
    <property type="project" value="TreeGrafter"/>
</dbReference>
<dbReference type="GO" id="GO:0019629">
    <property type="term" value="P:propionate catabolic process, 2-methylcitrate cycle"/>
    <property type="evidence" value="ECO:0007669"/>
    <property type="project" value="TreeGrafter"/>
</dbReference>
<name>A0A0B8NZQ4_9VIBR</name>
<dbReference type="PANTHER" id="PTHR43160:SF4">
    <property type="entry name" value="ACONITATE HYDRATASE B"/>
    <property type="match status" value="1"/>
</dbReference>
<dbReference type="GO" id="GO:0051539">
    <property type="term" value="F:4 iron, 4 sulfur cluster binding"/>
    <property type="evidence" value="ECO:0007669"/>
    <property type="project" value="TreeGrafter"/>
</dbReference>
<sequence>MQEWLANPELMEADADAEYAHIIEIDLAEIDEPILCAPNDPDDARLLSEVQGTEIDEVFIGSCMTNIGHFRAQVSFLKTSVVNWIHVYGWLRQLRWTAIS</sequence>
<dbReference type="Gene3D" id="3.30.499.10">
    <property type="entry name" value="Aconitase, domain 3"/>
    <property type="match status" value="1"/>
</dbReference>
<dbReference type="InterPro" id="IPR036008">
    <property type="entry name" value="Aconitase_4Fe-4S_dom"/>
</dbReference>
<organism evidence="2 3">
    <name type="scientific">Vibrio ishigakensis</name>
    <dbReference type="NCBI Taxonomy" id="1481914"/>
    <lineage>
        <taxon>Bacteria</taxon>
        <taxon>Pseudomonadati</taxon>
        <taxon>Pseudomonadota</taxon>
        <taxon>Gammaproteobacteria</taxon>
        <taxon>Vibrionales</taxon>
        <taxon>Vibrionaceae</taxon>
        <taxon>Vibrio</taxon>
    </lineage>
</organism>
<dbReference type="InterPro" id="IPR050926">
    <property type="entry name" value="Aconitase/IPM_isomerase"/>
</dbReference>
<dbReference type="AlphaFoldDB" id="A0A0B8NZQ4"/>
<evidence type="ECO:0000313" key="3">
    <source>
        <dbReference type="Proteomes" id="UP000031671"/>
    </source>
</evidence>